<evidence type="ECO:0000256" key="4">
    <source>
        <dbReference type="ARBA" id="ARBA00010617"/>
    </source>
</evidence>
<evidence type="ECO:0000256" key="3">
    <source>
        <dbReference type="ARBA" id="ARBA00004406"/>
    </source>
</evidence>
<keyword evidence="8" id="KW-0256">Endoplasmic reticulum</keyword>
<dbReference type="PANTHER" id="PTHR24292:SF54">
    <property type="entry name" value="CYP9F3-RELATED"/>
    <property type="match status" value="1"/>
</dbReference>
<evidence type="ECO:0000256" key="12">
    <source>
        <dbReference type="ARBA" id="ARBA00023033"/>
    </source>
</evidence>
<dbReference type="PRINTS" id="PR00463">
    <property type="entry name" value="EP450I"/>
</dbReference>
<dbReference type="GO" id="GO:0005789">
    <property type="term" value="C:endoplasmic reticulum membrane"/>
    <property type="evidence" value="ECO:0007669"/>
    <property type="project" value="UniProtKB-SubCell"/>
</dbReference>
<dbReference type="InterPro" id="IPR036396">
    <property type="entry name" value="Cyt_P450_sf"/>
</dbReference>
<evidence type="ECO:0000256" key="5">
    <source>
        <dbReference type="ARBA" id="ARBA00012109"/>
    </source>
</evidence>
<protein>
    <recommendedName>
        <fullName evidence="5">unspecific monooxygenase</fullName>
        <ecNumber evidence="5">1.14.14.1</ecNumber>
    </recommendedName>
</protein>
<dbReference type="InterPro" id="IPR002401">
    <property type="entry name" value="Cyt_P450_E_grp-I"/>
</dbReference>
<comment type="caution">
    <text evidence="18">The sequence shown here is derived from an EMBL/GenBank/DDBJ whole genome shotgun (WGS) entry which is preliminary data.</text>
</comment>
<keyword evidence="7 15" id="KW-0479">Metal-binding</keyword>
<keyword evidence="6 15" id="KW-0349">Heme</keyword>
<evidence type="ECO:0000256" key="14">
    <source>
        <dbReference type="ARBA" id="ARBA00047827"/>
    </source>
</evidence>
<organism evidence="18 19">
    <name type="scientific">Parnassius mnemosyne</name>
    <name type="common">clouded apollo</name>
    <dbReference type="NCBI Taxonomy" id="213953"/>
    <lineage>
        <taxon>Eukaryota</taxon>
        <taxon>Metazoa</taxon>
        <taxon>Ecdysozoa</taxon>
        <taxon>Arthropoda</taxon>
        <taxon>Hexapoda</taxon>
        <taxon>Insecta</taxon>
        <taxon>Pterygota</taxon>
        <taxon>Neoptera</taxon>
        <taxon>Endopterygota</taxon>
        <taxon>Lepidoptera</taxon>
        <taxon>Glossata</taxon>
        <taxon>Ditrysia</taxon>
        <taxon>Papilionoidea</taxon>
        <taxon>Papilionidae</taxon>
        <taxon>Parnassiinae</taxon>
        <taxon>Parnassini</taxon>
        <taxon>Parnassius</taxon>
        <taxon>Driopa</taxon>
    </lineage>
</organism>
<dbReference type="InterPro" id="IPR017972">
    <property type="entry name" value="Cyt_P450_CS"/>
</dbReference>
<dbReference type="Gene3D" id="1.10.630.10">
    <property type="entry name" value="Cytochrome P450"/>
    <property type="match status" value="1"/>
</dbReference>
<gene>
    <name evidence="18" type="ORF">PARMNEM_LOCUS19116</name>
</gene>
<evidence type="ECO:0000256" key="16">
    <source>
        <dbReference type="RuleBase" id="RU000461"/>
    </source>
</evidence>
<evidence type="ECO:0000313" key="19">
    <source>
        <dbReference type="Proteomes" id="UP001314205"/>
    </source>
</evidence>
<dbReference type="EMBL" id="CAVLGL010000115">
    <property type="protein sequence ID" value="CAK1600341.1"/>
    <property type="molecule type" value="Genomic_DNA"/>
</dbReference>
<evidence type="ECO:0000256" key="2">
    <source>
        <dbReference type="ARBA" id="ARBA00004174"/>
    </source>
</evidence>
<evidence type="ECO:0000256" key="1">
    <source>
        <dbReference type="ARBA" id="ARBA00001971"/>
    </source>
</evidence>
<dbReference type="EC" id="1.14.14.1" evidence="5"/>
<dbReference type="SUPFAM" id="SSF48264">
    <property type="entry name" value="Cytochrome P450"/>
    <property type="match status" value="1"/>
</dbReference>
<evidence type="ECO:0000313" key="18">
    <source>
        <dbReference type="EMBL" id="CAK1600341.1"/>
    </source>
</evidence>
<evidence type="ECO:0000256" key="9">
    <source>
        <dbReference type="ARBA" id="ARBA00022848"/>
    </source>
</evidence>
<evidence type="ECO:0000256" key="17">
    <source>
        <dbReference type="SAM" id="Phobius"/>
    </source>
</evidence>
<dbReference type="InterPro" id="IPR050476">
    <property type="entry name" value="Insect_CytP450_Detox"/>
</dbReference>
<proteinExistence type="inferred from homology"/>
<keyword evidence="12 16" id="KW-0503">Monooxygenase</keyword>
<evidence type="ECO:0000256" key="15">
    <source>
        <dbReference type="PIRSR" id="PIRSR602401-1"/>
    </source>
</evidence>
<evidence type="ECO:0000256" key="7">
    <source>
        <dbReference type="ARBA" id="ARBA00022723"/>
    </source>
</evidence>
<evidence type="ECO:0000256" key="10">
    <source>
        <dbReference type="ARBA" id="ARBA00023002"/>
    </source>
</evidence>
<evidence type="ECO:0000256" key="8">
    <source>
        <dbReference type="ARBA" id="ARBA00022824"/>
    </source>
</evidence>
<keyword evidence="11 15" id="KW-0408">Iron</keyword>
<dbReference type="GO" id="GO:0020037">
    <property type="term" value="F:heme binding"/>
    <property type="evidence" value="ECO:0007669"/>
    <property type="project" value="InterPro"/>
</dbReference>
<comment type="subcellular location">
    <subcellularLocation>
        <location evidence="3">Endoplasmic reticulum membrane</location>
        <topology evidence="3">Peripheral membrane protein</topology>
    </subcellularLocation>
    <subcellularLocation>
        <location evidence="2">Microsome membrane</location>
        <topology evidence="2">Peripheral membrane protein</topology>
    </subcellularLocation>
</comment>
<keyword evidence="17" id="KW-0812">Transmembrane</keyword>
<evidence type="ECO:0000256" key="13">
    <source>
        <dbReference type="ARBA" id="ARBA00023136"/>
    </source>
</evidence>
<evidence type="ECO:0000256" key="6">
    <source>
        <dbReference type="ARBA" id="ARBA00022617"/>
    </source>
</evidence>
<evidence type="ECO:0000256" key="11">
    <source>
        <dbReference type="ARBA" id="ARBA00023004"/>
    </source>
</evidence>
<dbReference type="AlphaFoldDB" id="A0AAV1LY27"/>
<dbReference type="GO" id="GO:0016712">
    <property type="term" value="F:oxidoreductase activity, acting on paired donors, with incorporation or reduction of molecular oxygen, reduced flavin or flavoprotein as one donor, and incorporation of one atom of oxygen"/>
    <property type="evidence" value="ECO:0007669"/>
    <property type="project" value="UniProtKB-EC"/>
</dbReference>
<comment type="cofactor">
    <cofactor evidence="1 15">
        <name>heme</name>
        <dbReference type="ChEBI" id="CHEBI:30413"/>
    </cofactor>
</comment>
<keyword evidence="17" id="KW-1133">Transmembrane helix</keyword>
<reference evidence="18 19" key="1">
    <citation type="submission" date="2023-11" db="EMBL/GenBank/DDBJ databases">
        <authorList>
            <person name="Hedman E."/>
            <person name="Englund M."/>
            <person name="Stromberg M."/>
            <person name="Nyberg Akerstrom W."/>
            <person name="Nylinder S."/>
            <person name="Jareborg N."/>
            <person name="Kallberg Y."/>
            <person name="Kronander E."/>
        </authorList>
    </citation>
    <scope>NUCLEOTIDE SEQUENCE [LARGE SCALE GENOMIC DNA]</scope>
</reference>
<comment type="catalytic activity">
    <reaction evidence="14">
        <text>an organic molecule + reduced [NADPH--hemoprotein reductase] + O2 = an alcohol + oxidized [NADPH--hemoprotein reductase] + H2O + H(+)</text>
        <dbReference type="Rhea" id="RHEA:17149"/>
        <dbReference type="Rhea" id="RHEA-COMP:11964"/>
        <dbReference type="Rhea" id="RHEA-COMP:11965"/>
        <dbReference type="ChEBI" id="CHEBI:15377"/>
        <dbReference type="ChEBI" id="CHEBI:15378"/>
        <dbReference type="ChEBI" id="CHEBI:15379"/>
        <dbReference type="ChEBI" id="CHEBI:30879"/>
        <dbReference type="ChEBI" id="CHEBI:57618"/>
        <dbReference type="ChEBI" id="CHEBI:58210"/>
        <dbReference type="ChEBI" id="CHEBI:142491"/>
        <dbReference type="EC" id="1.14.14.1"/>
    </reaction>
</comment>
<comment type="similarity">
    <text evidence="4 16">Belongs to the cytochrome P450 family.</text>
</comment>
<dbReference type="Pfam" id="PF00067">
    <property type="entry name" value="p450"/>
    <property type="match status" value="1"/>
</dbReference>
<name>A0AAV1LY27_9NEOP</name>
<dbReference type="PRINTS" id="PR00385">
    <property type="entry name" value="P450"/>
</dbReference>
<accession>A0AAV1LY27</accession>
<feature type="binding site" description="axial binding residue" evidence="15">
    <location>
        <position position="442"/>
    </location>
    <ligand>
        <name>heme</name>
        <dbReference type="ChEBI" id="CHEBI:30413"/>
    </ligand>
    <ligandPart>
        <name>Fe</name>
        <dbReference type="ChEBI" id="CHEBI:18248"/>
    </ligandPart>
</feature>
<dbReference type="CDD" id="cd11056">
    <property type="entry name" value="CYP6-like"/>
    <property type="match status" value="1"/>
</dbReference>
<keyword evidence="19" id="KW-1185">Reference proteome</keyword>
<sequence length="501" mass="57972">MLIQVLILLTALLLYFINYYAKYNESYWKQRGVAFHPRNKIWGPFWDFIFGERAFFEVLGDIYKKYPDAPAVGVGSVSSPTVLVRDVTNIRHIMQMDFESFNHRVIEVQPGDRLADSIPFMNGKRWKLMRQSMTPLFSVAKLKNMYSVMDKSAQDFVKYLNDHPEKLKGNAFETLSTFCSAAIGASVFGITTESIFDSPFLHMAQSALVSTFWTNLRFSLVLISPWLFRKLKLAIFAEHETFFIKAVKQLIRQREKECVKKPDFADICINLQKKGEIRDEETGYSIKPTDELMAAQAFFFFIAGVEPSATALFCTLIELGRNPDVLKRVHDEIDDIFRKYNNTLNYESLSDAKYLEKVLNEGLRLYPPIGILRRKCVKDSVLPVGNIKIEKGTKIFLSPFQVQRDPKHFLEPDKFNPERFSHESEAFTDHAYMSFGKGNRICLGERFARIQIMTGFIYLLRNFTVKTHVQGDKIKYKKEQFQVTPSNADVEFIPRNIEVMT</sequence>
<dbReference type="InterPro" id="IPR001128">
    <property type="entry name" value="Cyt_P450"/>
</dbReference>
<dbReference type="PROSITE" id="PS00086">
    <property type="entry name" value="CYTOCHROME_P450"/>
    <property type="match status" value="1"/>
</dbReference>
<dbReference type="Proteomes" id="UP001314205">
    <property type="component" value="Unassembled WGS sequence"/>
</dbReference>
<feature type="transmembrane region" description="Helical" evidence="17">
    <location>
        <begin position="6"/>
        <end position="21"/>
    </location>
</feature>
<keyword evidence="10 16" id="KW-0560">Oxidoreductase</keyword>
<keyword evidence="9" id="KW-0492">Microsome</keyword>
<keyword evidence="13 17" id="KW-0472">Membrane</keyword>
<dbReference type="GO" id="GO:0005506">
    <property type="term" value="F:iron ion binding"/>
    <property type="evidence" value="ECO:0007669"/>
    <property type="project" value="InterPro"/>
</dbReference>
<dbReference type="PANTHER" id="PTHR24292">
    <property type="entry name" value="CYTOCHROME P450"/>
    <property type="match status" value="1"/>
</dbReference>